<keyword evidence="2" id="KW-1185">Reference proteome</keyword>
<protein>
    <submittedName>
        <fullName evidence="1">HAD family phosphatase</fullName>
    </submittedName>
</protein>
<dbReference type="SFLD" id="SFLDG01135">
    <property type="entry name" value="C1.5.6:_HAD__Beta-PGM__Phospha"/>
    <property type="match status" value="1"/>
</dbReference>
<dbReference type="Proteomes" id="UP000783588">
    <property type="component" value="Unassembled WGS sequence"/>
</dbReference>
<dbReference type="SFLD" id="SFLDG01129">
    <property type="entry name" value="C1.5:_HAD__Beta-PGM__Phosphata"/>
    <property type="match status" value="1"/>
</dbReference>
<reference evidence="1 2" key="1">
    <citation type="submission" date="2021-06" db="EMBL/GenBank/DDBJ databases">
        <authorList>
            <person name="Sun Q."/>
            <person name="Li D."/>
        </authorList>
    </citation>
    <scope>NUCLEOTIDE SEQUENCE [LARGE SCALE GENOMIC DNA]</scope>
    <source>
        <strain evidence="1 2">MSJd-7</strain>
    </source>
</reference>
<dbReference type="InterPro" id="IPR041492">
    <property type="entry name" value="HAD_2"/>
</dbReference>
<dbReference type="InterPro" id="IPR006439">
    <property type="entry name" value="HAD-SF_hydro_IA"/>
</dbReference>
<dbReference type="SFLD" id="SFLDS00003">
    <property type="entry name" value="Haloacid_Dehalogenase"/>
    <property type="match status" value="1"/>
</dbReference>
<organism evidence="1 2">
    <name type="scientific">Butyricicoccus intestinisimiae</name>
    <dbReference type="NCBI Taxonomy" id="2841509"/>
    <lineage>
        <taxon>Bacteria</taxon>
        <taxon>Bacillati</taxon>
        <taxon>Bacillota</taxon>
        <taxon>Clostridia</taxon>
        <taxon>Eubacteriales</taxon>
        <taxon>Butyricicoccaceae</taxon>
        <taxon>Butyricicoccus</taxon>
    </lineage>
</organism>
<dbReference type="NCBIfam" id="TIGR01509">
    <property type="entry name" value="HAD-SF-IA-v3"/>
    <property type="match status" value="1"/>
</dbReference>
<accession>A0ABS6ETK9</accession>
<proteinExistence type="predicted"/>
<comment type="caution">
    <text evidence="1">The sequence shown here is derived from an EMBL/GenBank/DDBJ whole genome shotgun (WGS) entry which is preliminary data.</text>
</comment>
<evidence type="ECO:0000313" key="1">
    <source>
        <dbReference type="EMBL" id="MBU5490843.1"/>
    </source>
</evidence>
<gene>
    <name evidence="1" type="ORF">KQI75_09485</name>
</gene>
<evidence type="ECO:0000313" key="2">
    <source>
        <dbReference type="Proteomes" id="UP000783588"/>
    </source>
</evidence>
<dbReference type="EMBL" id="JAHLQI010000004">
    <property type="protein sequence ID" value="MBU5490843.1"/>
    <property type="molecule type" value="Genomic_DNA"/>
</dbReference>
<sequence length="217" mass="23960">MMKQGAIFDMDGLLFDTERMYRDSWKQSAQQFGLVHNPDFPRAVCGSSGAHMREIILQYYPQVDAKAFADDCILRVERELETHVPEKTGVRDILQYFKQHGVRVAVASSSKRATVLHNLKQADILSYFDAVVSGDQVTHGKPAPDIFLFAAQQIGCEPENCYVFEDGTNGIRAGAAAGCTTIMIPDLTPPNEQLEQLCAGIYPSLSDAMNAIADNEI</sequence>
<dbReference type="Pfam" id="PF13419">
    <property type="entry name" value="HAD_2"/>
    <property type="match status" value="1"/>
</dbReference>
<name>A0ABS6ETK9_9FIRM</name>
<dbReference type="PANTHER" id="PTHR18901:SF38">
    <property type="entry name" value="PSEUDOURIDINE-5'-PHOSPHATASE"/>
    <property type="match status" value="1"/>
</dbReference>
<dbReference type="PANTHER" id="PTHR18901">
    <property type="entry name" value="2-DEOXYGLUCOSE-6-PHOSPHATE PHOSPHATASE 2"/>
    <property type="match status" value="1"/>
</dbReference>